<organism evidence="8">
    <name type="scientific">uncultured Pyrinomonadaceae bacterium</name>
    <dbReference type="NCBI Taxonomy" id="2283094"/>
    <lineage>
        <taxon>Bacteria</taxon>
        <taxon>Pseudomonadati</taxon>
        <taxon>Acidobacteriota</taxon>
        <taxon>Blastocatellia</taxon>
        <taxon>Blastocatellales</taxon>
        <taxon>Pyrinomonadaceae</taxon>
        <taxon>environmental samples</taxon>
    </lineage>
</organism>
<dbReference type="EMBL" id="CADCUR010000296">
    <property type="protein sequence ID" value="CAA9428198.1"/>
    <property type="molecule type" value="Genomic_DNA"/>
</dbReference>
<gene>
    <name evidence="7" type="primary">mltG</name>
    <name evidence="8" type="ORF">AVDCRST_MAG74-3497</name>
</gene>
<sequence>MRFIKILSIIFLILFLTVCGVSYWIYKSLNTPAQHNKADEFVQIPKGSTTNEIINKLAAEGILKSDLPLQIYLRSFGDASKVQAGEYQFPSPITPLEVLKELEKGEERTIKLTVPEGFTRFDIAKRLAERFPTVPPTDEKAILGLMDDTSLIKDFDPTAKNLEGYMFPSTYEFPLNTKPAEVIKRMVEQFKKTWQPEWNERARSLGRTPREIVTIASLIETESKFDAERAIVASVIYNRLSKNIPLGIDQTAVYVAKMQNRWDGTIHKSDLETDSPYNTRRFGGIPPGPISSVSASALEAALNPAQTDYIFYVLNVEKNDGSHNFYASASDFERGKAAYQRWLEQQRNK</sequence>
<comment type="catalytic activity">
    <reaction evidence="7">
        <text>a peptidoglycan chain = a peptidoglycan chain with N-acetyl-1,6-anhydromuramyl-[peptide] at the reducing end + a peptidoglycan chain with N-acetylglucosamine at the non-reducing end.</text>
        <dbReference type="EC" id="4.2.2.29"/>
    </reaction>
</comment>
<dbReference type="GO" id="GO:0008932">
    <property type="term" value="F:lytic endotransglycosylase activity"/>
    <property type="evidence" value="ECO:0007669"/>
    <property type="project" value="UniProtKB-UniRule"/>
</dbReference>
<dbReference type="PANTHER" id="PTHR30518:SF2">
    <property type="entry name" value="ENDOLYTIC MUREIN TRANSGLYCOSYLASE"/>
    <property type="match status" value="1"/>
</dbReference>
<keyword evidence="5 7" id="KW-0456">Lyase</keyword>
<evidence type="ECO:0000313" key="8">
    <source>
        <dbReference type="EMBL" id="CAA9428198.1"/>
    </source>
</evidence>
<accession>A0A6J4PYF8</accession>
<keyword evidence="6 7" id="KW-0961">Cell wall biogenesis/degradation</keyword>
<keyword evidence="2 7" id="KW-0812">Transmembrane</keyword>
<feature type="site" description="Important for catalytic activity" evidence="7">
    <location>
        <position position="222"/>
    </location>
</feature>
<keyword evidence="1 7" id="KW-1003">Cell membrane</keyword>
<comment type="function">
    <text evidence="7">Functions as a peptidoglycan terminase that cleaves nascent peptidoglycan strands endolytically to terminate their elongation.</text>
</comment>
<dbReference type="CDD" id="cd08010">
    <property type="entry name" value="MltG_like"/>
    <property type="match status" value="1"/>
</dbReference>
<dbReference type="GO" id="GO:0005886">
    <property type="term" value="C:plasma membrane"/>
    <property type="evidence" value="ECO:0007669"/>
    <property type="project" value="UniProtKB-UniRule"/>
</dbReference>
<keyword evidence="4 7" id="KW-0472">Membrane</keyword>
<dbReference type="GO" id="GO:0009252">
    <property type="term" value="P:peptidoglycan biosynthetic process"/>
    <property type="evidence" value="ECO:0007669"/>
    <property type="project" value="UniProtKB-UniRule"/>
</dbReference>
<dbReference type="Pfam" id="PF02618">
    <property type="entry name" value="YceG"/>
    <property type="match status" value="1"/>
</dbReference>
<comment type="similarity">
    <text evidence="7">Belongs to the transglycosylase MltG family.</text>
</comment>
<dbReference type="EC" id="4.2.2.29" evidence="7"/>
<evidence type="ECO:0000256" key="2">
    <source>
        <dbReference type="ARBA" id="ARBA00022692"/>
    </source>
</evidence>
<evidence type="ECO:0000256" key="1">
    <source>
        <dbReference type="ARBA" id="ARBA00022475"/>
    </source>
</evidence>
<dbReference type="Gene3D" id="3.30.1490.480">
    <property type="entry name" value="Endolytic murein transglycosylase"/>
    <property type="match status" value="1"/>
</dbReference>
<evidence type="ECO:0000256" key="7">
    <source>
        <dbReference type="HAMAP-Rule" id="MF_02065"/>
    </source>
</evidence>
<protein>
    <recommendedName>
        <fullName evidence="7">Endolytic murein transglycosylase</fullName>
        <ecNumber evidence="7">4.2.2.29</ecNumber>
    </recommendedName>
    <alternativeName>
        <fullName evidence="7">Peptidoglycan lytic transglycosylase</fullName>
    </alternativeName>
    <alternativeName>
        <fullName evidence="7">Peptidoglycan polymerization terminase</fullName>
    </alternativeName>
</protein>
<proteinExistence type="inferred from homology"/>
<reference evidence="8" key="1">
    <citation type="submission" date="2020-02" db="EMBL/GenBank/DDBJ databases">
        <authorList>
            <person name="Meier V. D."/>
        </authorList>
    </citation>
    <scope>NUCLEOTIDE SEQUENCE</scope>
    <source>
        <strain evidence="8">AVDCRST_MAG74</strain>
    </source>
</reference>
<dbReference type="NCBIfam" id="TIGR00247">
    <property type="entry name" value="endolytic transglycosylase MltG"/>
    <property type="match status" value="1"/>
</dbReference>
<dbReference type="PANTHER" id="PTHR30518">
    <property type="entry name" value="ENDOLYTIC MUREIN TRANSGLYCOSYLASE"/>
    <property type="match status" value="1"/>
</dbReference>
<evidence type="ECO:0000256" key="3">
    <source>
        <dbReference type="ARBA" id="ARBA00022989"/>
    </source>
</evidence>
<evidence type="ECO:0000256" key="5">
    <source>
        <dbReference type="ARBA" id="ARBA00023239"/>
    </source>
</evidence>
<dbReference type="InterPro" id="IPR003770">
    <property type="entry name" value="MLTG-like"/>
</dbReference>
<keyword evidence="3 7" id="KW-1133">Transmembrane helix</keyword>
<evidence type="ECO:0000256" key="4">
    <source>
        <dbReference type="ARBA" id="ARBA00023136"/>
    </source>
</evidence>
<dbReference type="AlphaFoldDB" id="A0A6J4PYF8"/>
<dbReference type="HAMAP" id="MF_02065">
    <property type="entry name" value="MltG"/>
    <property type="match status" value="1"/>
</dbReference>
<evidence type="ECO:0000256" key="6">
    <source>
        <dbReference type="ARBA" id="ARBA00023316"/>
    </source>
</evidence>
<dbReference type="GO" id="GO:0071555">
    <property type="term" value="P:cell wall organization"/>
    <property type="evidence" value="ECO:0007669"/>
    <property type="project" value="UniProtKB-KW"/>
</dbReference>
<name>A0A6J4PYF8_9BACT</name>